<dbReference type="GO" id="GO:0003677">
    <property type="term" value="F:DNA binding"/>
    <property type="evidence" value="ECO:0007669"/>
    <property type="project" value="TreeGrafter"/>
</dbReference>
<evidence type="ECO:0000256" key="4">
    <source>
        <dbReference type="ARBA" id="ARBA00022747"/>
    </source>
</evidence>
<keyword evidence="3 6" id="KW-0949">S-adenosyl-L-methionine</keyword>
<dbReference type="InterPro" id="IPR029063">
    <property type="entry name" value="SAM-dependent_MTases_sf"/>
</dbReference>
<evidence type="ECO:0000256" key="6">
    <source>
        <dbReference type="PROSITE-ProRule" id="PRU01016"/>
    </source>
</evidence>
<proteinExistence type="inferred from homology"/>
<dbReference type="AlphaFoldDB" id="A0A7X5TK86"/>
<dbReference type="Pfam" id="PF00145">
    <property type="entry name" value="DNA_methylase"/>
    <property type="match status" value="1"/>
</dbReference>
<comment type="catalytic activity">
    <reaction evidence="5 8">
        <text>a 2'-deoxycytidine in DNA + S-adenosyl-L-methionine = a 5-methyl-2'-deoxycytidine in DNA + S-adenosyl-L-homocysteine + H(+)</text>
        <dbReference type="Rhea" id="RHEA:13681"/>
        <dbReference type="Rhea" id="RHEA-COMP:11369"/>
        <dbReference type="Rhea" id="RHEA-COMP:11370"/>
        <dbReference type="ChEBI" id="CHEBI:15378"/>
        <dbReference type="ChEBI" id="CHEBI:57856"/>
        <dbReference type="ChEBI" id="CHEBI:59789"/>
        <dbReference type="ChEBI" id="CHEBI:85452"/>
        <dbReference type="ChEBI" id="CHEBI:85454"/>
        <dbReference type="EC" id="2.1.1.37"/>
    </reaction>
</comment>
<dbReference type="RefSeq" id="WP_166310764.1">
    <property type="nucleotide sequence ID" value="NZ_CAWPIB010000064.1"/>
</dbReference>
<dbReference type="GO" id="GO:0003886">
    <property type="term" value="F:DNA (cytosine-5-)-methyltransferase activity"/>
    <property type="evidence" value="ECO:0007669"/>
    <property type="project" value="UniProtKB-EC"/>
</dbReference>
<dbReference type="InterPro" id="IPR001525">
    <property type="entry name" value="C5_MeTfrase"/>
</dbReference>
<protein>
    <recommendedName>
        <fullName evidence="8">Cytosine-specific methyltransferase</fullName>
        <ecNumber evidence="8">2.1.1.37</ecNumber>
    </recommendedName>
</protein>
<dbReference type="GO" id="GO:0044027">
    <property type="term" value="P:negative regulation of gene expression via chromosomal CpG island methylation"/>
    <property type="evidence" value="ECO:0007669"/>
    <property type="project" value="TreeGrafter"/>
</dbReference>
<evidence type="ECO:0000256" key="1">
    <source>
        <dbReference type="ARBA" id="ARBA00022603"/>
    </source>
</evidence>
<keyword evidence="2 6" id="KW-0808">Transferase</keyword>
<keyword evidence="1 6" id="KW-0489">Methyltransferase</keyword>
<dbReference type="GO" id="GO:0009307">
    <property type="term" value="P:DNA restriction-modification system"/>
    <property type="evidence" value="ECO:0007669"/>
    <property type="project" value="UniProtKB-KW"/>
</dbReference>
<organism evidence="9 10">
    <name type="scientific">Photorhabdus cinerea</name>
    <dbReference type="NCBI Taxonomy" id="471575"/>
    <lineage>
        <taxon>Bacteria</taxon>
        <taxon>Pseudomonadati</taxon>
        <taxon>Pseudomonadota</taxon>
        <taxon>Gammaproteobacteria</taxon>
        <taxon>Enterobacterales</taxon>
        <taxon>Morganellaceae</taxon>
        <taxon>Photorhabdus</taxon>
    </lineage>
</organism>
<dbReference type="Gene3D" id="3.90.120.10">
    <property type="entry name" value="DNA Methylase, subunit A, domain 2"/>
    <property type="match status" value="1"/>
</dbReference>
<keyword evidence="4" id="KW-0680">Restriction system</keyword>
<comment type="similarity">
    <text evidence="6 7">Belongs to the class I-like SAM-binding methyltransferase superfamily. C5-methyltransferase family.</text>
</comment>
<dbReference type="InterPro" id="IPR018117">
    <property type="entry name" value="C5_DNA_meth_AS"/>
</dbReference>
<evidence type="ECO:0000256" key="7">
    <source>
        <dbReference type="RuleBase" id="RU000416"/>
    </source>
</evidence>
<dbReference type="Proteomes" id="UP000591844">
    <property type="component" value="Unassembled WGS sequence"/>
</dbReference>
<dbReference type="InterPro" id="IPR050390">
    <property type="entry name" value="C5-Methyltransferase"/>
</dbReference>
<dbReference type="Gene3D" id="3.40.50.150">
    <property type="entry name" value="Vaccinia Virus protein VP39"/>
    <property type="match status" value="1"/>
</dbReference>
<dbReference type="SUPFAM" id="SSF53335">
    <property type="entry name" value="S-adenosyl-L-methionine-dependent methyltransferases"/>
    <property type="match status" value="1"/>
</dbReference>
<dbReference type="PROSITE" id="PS00094">
    <property type="entry name" value="C5_MTASE_1"/>
    <property type="match status" value="1"/>
</dbReference>
<keyword evidence="10" id="KW-1185">Reference proteome</keyword>
<dbReference type="PANTHER" id="PTHR10629:SF52">
    <property type="entry name" value="DNA (CYTOSINE-5)-METHYLTRANSFERASE 1"/>
    <property type="match status" value="1"/>
</dbReference>
<evidence type="ECO:0000313" key="9">
    <source>
        <dbReference type="EMBL" id="NHB94682.1"/>
    </source>
</evidence>
<dbReference type="GO" id="GO:0032259">
    <property type="term" value="P:methylation"/>
    <property type="evidence" value="ECO:0007669"/>
    <property type="project" value="UniProtKB-KW"/>
</dbReference>
<dbReference type="PRINTS" id="PR00105">
    <property type="entry name" value="C5METTRFRASE"/>
</dbReference>
<dbReference type="PANTHER" id="PTHR10629">
    <property type="entry name" value="CYTOSINE-SPECIFIC METHYLTRANSFERASE"/>
    <property type="match status" value="1"/>
</dbReference>
<evidence type="ECO:0000256" key="8">
    <source>
        <dbReference type="RuleBase" id="RU000417"/>
    </source>
</evidence>
<evidence type="ECO:0000256" key="3">
    <source>
        <dbReference type="ARBA" id="ARBA00022691"/>
    </source>
</evidence>
<dbReference type="EMBL" id="PUJW01000064">
    <property type="protein sequence ID" value="NHB94682.1"/>
    <property type="molecule type" value="Genomic_DNA"/>
</dbReference>
<evidence type="ECO:0000313" key="10">
    <source>
        <dbReference type="Proteomes" id="UP000591844"/>
    </source>
</evidence>
<dbReference type="EC" id="2.1.1.37" evidence="8"/>
<dbReference type="PROSITE" id="PS51679">
    <property type="entry name" value="SAM_MT_C5"/>
    <property type="match status" value="1"/>
</dbReference>
<comment type="caution">
    <text evidence="9">The sequence shown here is derived from an EMBL/GenBank/DDBJ whole genome shotgun (WGS) entry which is preliminary data.</text>
</comment>
<feature type="active site" evidence="6">
    <location>
        <position position="80"/>
    </location>
</feature>
<evidence type="ECO:0000256" key="2">
    <source>
        <dbReference type="ARBA" id="ARBA00022679"/>
    </source>
</evidence>
<name>A0A7X5TK86_9GAMM</name>
<reference evidence="9 10" key="1">
    <citation type="submission" date="2018-02" db="EMBL/GenBank/DDBJ databases">
        <authorList>
            <person name="Machado R.A."/>
        </authorList>
    </citation>
    <scope>NUCLEOTIDE SEQUENCE [LARGE SCALE GENOMIC DNA]</scope>
    <source>
        <strain evidence="9 10">DSM 19724</strain>
    </source>
</reference>
<dbReference type="NCBIfam" id="TIGR00675">
    <property type="entry name" value="dcm"/>
    <property type="match status" value="1"/>
</dbReference>
<accession>A0A7X5TK86</accession>
<gene>
    <name evidence="9" type="ORF">C5469_22195</name>
</gene>
<sequence>MIDKVKVLDTFSGAGGFSLGFHLAGAKIIGAIEVDQWATDTFKYNHPDAKVIKKNISDMTDGEILHSFNDVNIVLGGPPCQGFSICNKNNGDPKDPRNSLFEEFLRVGRLTLPNLMVMENVPNIIKAKTIDGQFVIDIIKKELESLGYHVYSKVLEATDFGVPQIRKRLFVIASKIELKNPFPKPTHSINGDGGLPKTPSLWDAISDLPNISAREGSEVMEYDKEPLNEYQGMLRNHSLYLFNHKAMNHSKRLVERFNSMSWGQSTTDVPEHLRPLKRNSKEFSDKAYDQNNRRMHPDKQCHTITASFYANFVHPYKDRNFTAREGARIQSFPDWYKFEGKPTVVSQKLLQREGRMDEKYLCQYNQIGNAVPPLLSKAIASHLINEVF</sequence>
<evidence type="ECO:0000256" key="5">
    <source>
        <dbReference type="ARBA" id="ARBA00047422"/>
    </source>
</evidence>